<reference evidence="2" key="1">
    <citation type="journal article" date="2012" name="Proc. Natl. Acad. Sci. U.S.A.">
        <title>Antigenic diversity is generated by distinct evolutionary mechanisms in African trypanosome species.</title>
        <authorList>
            <person name="Jackson A.P."/>
            <person name="Berry A."/>
            <person name="Aslett M."/>
            <person name="Allison H.C."/>
            <person name="Burton P."/>
            <person name="Vavrova-Anderson J."/>
            <person name="Brown R."/>
            <person name="Browne H."/>
            <person name="Corton N."/>
            <person name="Hauser H."/>
            <person name="Gamble J."/>
            <person name="Gilderthorp R."/>
            <person name="Marcello L."/>
            <person name="McQuillan J."/>
            <person name="Otto T.D."/>
            <person name="Quail M.A."/>
            <person name="Sanders M.J."/>
            <person name="van Tonder A."/>
            <person name="Ginger M.L."/>
            <person name="Field M.C."/>
            <person name="Barry J.D."/>
            <person name="Hertz-Fowler C."/>
            <person name="Berriman M."/>
        </authorList>
    </citation>
    <scope>NUCLEOTIDE SEQUENCE</scope>
    <source>
        <strain evidence="2">IL3000</strain>
    </source>
</reference>
<gene>
    <name evidence="2" type="ORF">TCIL3000_10_6240</name>
</gene>
<dbReference type="EMBL" id="HE575323">
    <property type="protein sequence ID" value="CCC93851.1"/>
    <property type="molecule type" value="Genomic_DNA"/>
</dbReference>
<protein>
    <submittedName>
        <fullName evidence="2">Uncharacterized protein TCIL3000_10_6240</fullName>
    </submittedName>
</protein>
<dbReference type="AlphaFoldDB" id="G0UWT4"/>
<keyword evidence="1" id="KW-0812">Transmembrane</keyword>
<keyword evidence="1" id="KW-1133">Transmembrane helix</keyword>
<feature type="transmembrane region" description="Helical" evidence="1">
    <location>
        <begin position="20"/>
        <end position="39"/>
    </location>
</feature>
<accession>G0UWT4</accession>
<organism evidence="2">
    <name type="scientific">Trypanosoma congolense (strain IL3000)</name>
    <dbReference type="NCBI Taxonomy" id="1068625"/>
    <lineage>
        <taxon>Eukaryota</taxon>
        <taxon>Discoba</taxon>
        <taxon>Euglenozoa</taxon>
        <taxon>Kinetoplastea</taxon>
        <taxon>Metakinetoplastina</taxon>
        <taxon>Trypanosomatida</taxon>
        <taxon>Trypanosomatidae</taxon>
        <taxon>Trypanosoma</taxon>
        <taxon>Nannomonas</taxon>
    </lineage>
</organism>
<feature type="transmembrane region" description="Helical" evidence="1">
    <location>
        <begin position="132"/>
        <end position="161"/>
    </location>
</feature>
<evidence type="ECO:0000256" key="1">
    <source>
        <dbReference type="SAM" id="Phobius"/>
    </source>
</evidence>
<keyword evidence="1" id="KW-0472">Membrane</keyword>
<proteinExistence type="predicted"/>
<dbReference type="VEuPathDB" id="TriTrypDB:TcIL3000_10_6240"/>
<evidence type="ECO:0000313" key="2">
    <source>
        <dbReference type="EMBL" id="CCC93851.1"/>
    </source>
</evidence>
<name>G0UWT4_TRYCI</name>
<feature type="transmembrane region" description="Helical" evidence="1">
    <location>
        <begin position="101"/>
        <end position="126"/>
    </location>
</feature>
<sequence length="185" mass="20263">MISPMPFPTYPREAADVVLRGFYRLGAAAFIISFVVLTVEIRARLQASIPGGLRSTEPNLSEPLSMVMENCEYLGTMRVYGVYVNVGVNDKSLPSAIISMLQYAAAVLVVQFLAVVNSAIGVYLYAACVQNIYIVGLNIPAHLVVNVLAFVYCVTLISLVAMSSSFREYYSSSLDFCAEKPCHQR</sequence>